<dbReference type="GO" id="GO:0016740">
    <property type="term" value="F:transferase activity"/>
    <property type="evidence" value="ECO:0007669"/>
    <property type="project" value="UniProtKB-KW"/>
</dbReference>
<proteinExistence type="predicted"/>
<keyword evidence="2" id="KW-0808">Transferase</keyword>
<dbReference type="PANTHER" id="PTHR43685:SF11">
    <property type="entry name" value="GLYCOSYLTRANSFERASE TAGX-RELATED"/>
    <property type="match status" value="1"/>
</dbReference>
<feature type="domain" description="Glycosyltransferase 2-like" evidence="1">
    <location>
        <begin position="5"/>
        <end position="129"/>
    </location>
</feature>
<dbReference type="Proteomes" id="UP000199417">
    <property type="component" value="Unassembled WGS sequence"/>
</dbReference>
<evidence type="ECO:0000259" key="1">
    <source>
        <dbReference type="Pfam" id="PF00535"/>
    </source>
</evidence>
<reference evidence="2 3" key="1">
    <citation type="submission" date="2016-10" db="EMBL/GenBank/DDBJ databases">
        <authorList>
            <person name="de Groot N.N."/>
        </authorList>
    </citation>
    <scope>NUCLEOTIDE SEQUENCE [LARGE SCALE GENOMIC DNA]</scope>
    <source>
        <strain evidence="2 3">JCM 11308</strain>
    </source>
</reference>
<dbReference type="RefSeq" id="WP_072845354.1">
    <property type="nucleotide sequence ID" value="NZ_FNAB01000011.1"/>
</dbReference>
<keyword evidence="3" id="KW-1185">Reference proteome</keyword>
<dbReference type="InterPro" id="IPR029044">
    <property type="entry name" value="Nucleotide-diphossugar_trans"/>
</dbReference>
<protein>
    <submittedName>
        <fullName evidence="2">Glycosyl transferase family 2</fullName>
    </submittedName>
</protein>
<dbReference type="InterPro" id="IPR050834">
    <property type="entry name" value="Glycosyltransf_2"/>
</dbReference>
<dbReference type="InterPro" id="IPR001173">
    <property type="entry name" value="Glyco_trans_2-like"/>
</dbReference>
<dbReference type="Gene3D" id="3.90.550.10">
    <property type="entry name" value="Spore Coat Polysaccharide Biosynthesis Protein SpsA, Chain A"/>
    <property type="match status" value="1"/>
</dbReference>
<name>A0A1G7AMZ1_9NOCA</name>
<dbReference type="PANTHER" id="PTHR43685">
    <property type="entry name" value="GLYCOSYLTRANSFERASE"/>
    <property type="match status" value="1"/>
</dbReference>
<evidence type="ECO:0000313" key="2">
    <source>
        <dbReference type="EMBL" id="SDE15827.1"/>
    </source>
</evidence>
<sequence>MPRVTVCVPAYNCERTIDTCLASALQQSYSDFECLVIDNASTDSTFDRVMAYKDPRIRALRNAENIGPSANHNRCIQHASGDLIQFLHSDDRLLPDCLSRLVPAFDDPRVGLAFARRRIESSDEKWIELFGTLHTQLEPLEYVNDGTNIIRKYVNKGSNGNWIGEPTSVMVRRSTLMEVGGFSSELRYSADIELWLRILARSDAAWVDSELSVRVQNEGTLTALFAKNDEAWLDRLWTLSGLARNRDLERRIRIKARRQWIISVLKKGVRAQLAPAEIRPMKYKQLGRHIRQSLNADPSSNNASLDM</sequence>
<dbReference type="AlphaFoldDB" id="A0A1G7AMZ1"/>
<dbReference type="EMBL" id="FNAB01000011">
    <property type="protein sequence ID" value="SDE15827.1"/>
    <property type="molecule type" value="Genomic_DNA"/>
</dbReference>
<dbReference type="SUPFAM" id="SSF53448">
    <property type="entry name" value="Nucleotide-diphospho-sugar transferases"/>
    <property type="match status" value="1"/>
</dbReference>
<dbReference type="STRING" id="168276.SAMN05444580_11135"/>
<evidence type="ECO:0000313" key="3">
    <source>
        <dbReference type="Proteomes" id="UP000199417"/>
    </source>
</evidence>
<dbReference type="Pfam" id="PF00535">
    <property type="entry name" value="Glycos_transf_2"/>
    <property type="match status" value="1"/>
</dbReference>
<accession>A0A1G7AMZ1</accession>
<gene>
    <name evidence="2" type="ORF">SAMN05444580_11135</name>
</gene>
<organism evidence="2 3">
    <name type="scientific">Rhodococcus tukisamuensis</name>
    <dbReference type="NCBI Taxonomy" id="168276"/>
    <lineage>
        <taxon>Bacteria</taxon>
        <taxon>Bacillati</taxon>
        <taxon>Actinomycetota</taxon>
        <taxon>Actinomycetes</taxon>
        <taxon>Mycobacteriales</taxon>
        <taxon>Nocardiaceae</taxon>
        <taxon>Rhodococcus</taxon>
    </lineage>
</organism>